<accession>A0A3B1C9I9</accession>
<name>A0A3B1C9I9_9ZZZZ</name>
<organism evidence="1">
    <name type="scientific">hydrothermal vent metagenome</name>
    <dbReference type="NCBI Taxonomy" id="652676"/>
    <lineage>
        <taxon>unclassified sequences</taxon>
        <taxon>metagenomes</taxon>
        <taxon>ecological metagenomes</taxon>
    </lineage>
</organism>
<protein>
    <submittedName>
        <fullName evidence="1">Uncharacterized protein</fullName>
    </submittedName>
</protein>
<gene>
    <name evidence="1" type="ORF">MNBD_NITROSPIRAE01-2052</name>
</gene>
<dbReference type="AlphaFoldDB" id="A0A3B1C9I9"/>
<evidence type="ECO:0000313" key="1">
    <source>
        <dbReference type="EMBL" id="VAX27176.1"/>
    </source>
</evidence>
<sequence length="847" mass="92022">MFSSKKVYIQRFFLLLVMVFISACSGSGGGAGGFAVIDPCSENPPSLSAANNTGTLHFYTGCGLWAVDPDKPSEPGLVEAAYLGGSLKRLIGGVWDTASKKVTQKKLHALMYAKADGRFYRISANKAVPITPIQVSSETEANRMCGVIATLEDYQDLNNSIYVYSMPGPDQDCGLSDDNIEKYIRLGMSAGTSPVTFPRAREIFTINDLVDKDTGALTGWLAIKQRRKQRQLPNFSSEADPTNDLLTTFYPLGFFDDTPLMVSGPAAVGGLNPDTVYRYNVNPPDDVIFPCPGGDNDVLRFPPVNNPSKFEIKLQKQVKMICLDDGTILERDLDASDADMESLRTEIAGRQVVKTTIESRTVDITASGEVTVNAVTSYADLYRCNMDLSDCTLLKETKFQTFCAESGFDQVANTGQTLANPFSVTAYNYDRFGENKLDGEVIHWIRANDPDGGIILPHFFETDTTTGDDGPGRVAFTGTLGSDDQVSGWDLFKAKVAGIGSAIVFETVRATPAPEDRTAPYCKRREEFLIAGIFPQSPRGFKNQFTGKMVVRIDLNYKPQPNDADRDLANKTGVKGLMFVYDTETQTLSASEKYASEIDEFSDGSRSSFPQGMPFISDHNNFYFADNGSLFRLPLEGGGNALELVHEGKQVVEMKLTENKLVYSLTVTGASSAITSMHSINKTGGSRATLLPDTTRAVLPIITDEDWNYVYFQTLEHRESPPGVFSRLHSPKEDGSEPNVSNNAHLAGRTKTKILGISGCADDGTYTCAGRGTLGSADGKTAGNAIVLGPVPNDITTFFFEGFADEVIGEGVGESNVDNVEIFHIRSGVTNSLTRTTSTSLVPEELL</sequence>
<reference evidence="1" key="1">
    <citation type="submission" date="2018-06" db="EMBL/GenBank/DDBJ databases">
        <authorList>
            <person name="Zhirakovskaya E."/>
        </authorList>
    </citation>
    <scope>NUCLEOTIDE SEQUENCE</scope>
</reference>
<dbReference type="PROSITE" id="PS51257">
    <property type="entry name" value="PROKAR_LIPOPROTEIN"/>
    <property type="match status" value="1"/>
</dbReference>
<dbReference type="EMBL" id="UOGF01000024">
    <property type="protein sequence ID" value="VAX27176.1"/>
    <property type="molecule type" value="Genomic_DNA"/>
</dbReference>
<proteinExistence type="predicted"/>